<feature type="signal peptide" evidence="1">
    <location>
        <begin position="1"/>
        <end position="28"/>
    </location>
</feature>
<dbReference type="RefSeq" id="WP_012778003.1">
    <property type="nucleotide sequence ID" value="NC_012982.1"/>
</dbReference>
<dbReference type="AlphaFoldDB" id="C6XL16"/>
<organism evidence="2 3">
    <name type="scientific">Hirschia baltica (strain ATCC 49814 / DSM 5838 / IFAM 1418)</name>
    <dbReference type="NCBI Taxonomy" id="582402"/>
    <lineage>
        <taxon>Bacteria</taxon>
        <taxon>Pseudomonadati</taxon>
        <taxon>Pseudomonadota</taxon>
        <taxon>Alphaproteobacteria</taxon>
        <taxon>Hyphomonadales</taxon>
        <taxon>Hyphomonadaceae</taxon>
        <taxon>Hirschia</taxon>
    </lineage>
</organism>
<sequence>MKKLPVRFLSCFAIVVMIAAFTSLPMRAEPVLEDVKSAGLVGERYDGYLGLVSAEKAPNDVRQLVADVNARRREVYTKMSLSTGKSLTMISGLTAQKQYELAQSGVFFMDAAGRWYQKE</sequence>
<proteinExistence type="predicted"/>
<dbReference type="Proteomes" id="UP000002745">
    <property type="component" value="Chromosome"/>
</dbReference>
<keyword evidence="3" id="KW-1185">Reference proteome</keyword>
<keyword evidence="1" id="KW-0732">Signal</keyword>
<dbReference type="EMBL" id="CP001678">
    <property type="protein sequence ID" value="ACT57845.1"/>
    <property type="molecule type" value="Genomic_DNA"/>
</dbReference>
<reference evidence="3" key="1">
    <citation type="journal article" date="2011" name="J. Bacteriol.">
        <title>Genome sequences of eight morphologically diverse alphaproteobacteria.</title>
        <authorList>
            <consortium name="US DOE Joint Genome Institute"/>
            <person name="Brown P.J."/>
            <person name="Kysela D.T."/>
            <person name="Buechlein A."/>
            <person name="Hemmerich C."/>
            <person name="Brun Y.V."/>
        </authorList>
    </citation>
    <scope>NUCLEOTIDE SEQUENCE [LARGE SCALE GENOMIC DNA]</scope>
    <source>
        <strain evidence="3">ATCC 49814 / DSM 5838 / IFAM 1418</strain>
    </source>
</reference>
<dbReference type="InterPro" id="IPR008309">
    <property type="entry name" value="YdbL"/>
</dbReference>
<name>C6XL16_HIRBI</name>
<feature type="chain" id="PRO_5002974062" description="DUF1318 domain-containing protein" evidence="1">
    <location>
        <begin position="29"/>
        <end position="119"/>
    </location>
</feature>
<gene>
    <name evidence="2" type="ordered locus">Hbal_0143</name>
</gene>
<dbReference type="eggNOG" id="COG3784">
    <property type="taxonomic scope" value="Bacteria"/>
</dbReference>
<protein>
    <recommendedName>
        <fullName evidence="4">DUF1318 domain-containing protein</fullName>
    </recommendedName>
</protein>
<dbReference type="HOGENOM" id="CLU_146585_0_0_5"/>
<dbReference type="Pfam" id="PF07027">
    <property type="entry name" value="DUF1318"/>
    <property type="match status" value="1"/>
</dbReference>
<dbReference type="STRING" id="582402.Hbal_0143"/>
<dbReference type="KEGG" id="hba:Hbal_0143"/>
<evidence type="ECO:0000313" key="3">
    <source>
        <dbReference type="Proteomes" id="UP000002745"/>
    </source>
</evidence>
<evidence type="ECO:0008006" key="4">
    <source>
        <dbReference type="Google" id="ProtNLM"/>
    </source>
</evidence>
<evidence type="ECO:0000256" key="1">
    <source>
        <dbReference type="SAM" id="SignalP"/>
    </source>
</evidence>
<evidence type="ECO:0000313" key="2">
    <source>
        <dbReference type="EMBL" id="ACT57845.1"/>
    </source>
</evidence>
<accession>C6XL16</accession>
<dbReference type="OrthoDB" id="7362294at2"/>